<accession>A0AAJ5Z0S6</accession>
<evidence type="ECO:0000259" key="2">
    <source>
        <dbReference type="Pfam" id="PF08620"/>
    </source>
</evidence>
<dbReference type="AlphaFoldDB" id="A0AAJ5Z0S6"/>
<proteinExistence type="predicted"/>
<feature type="compositionally biased region" description="Basic and acidic residues" evidence="1">
    <location>
        <begin position="7"/>
        <end position="18"/>
    </location>
</feature>
<dbReference type="InterPro" id="IPR013929">
    <property type="entry name" value="RPAP1_C"/>
</dbReference>
<gene>
    <name evidence="4" type="ORF">MARU1_002643</name>
</gene>
<dbReference type="EMBL" id="CP119920">
    <property type="protein sequence ID" value="WFD16602.1"/>
    <property type="molecule type" value="Genomic_DNA"/>
</dbReference>
<name>A0AAJ5Z0S6_9BASI</name>
<dbReference type="InterPro" id="IPR016024">
    <property type="entry name" value="ARM-type_fold"/>
</dbReference>
<organism evidence="4 5">
    <name type="scientific">Malassezia arunalokei</name>
    <dbReference type="NCBI Taxonomy" id="1514897"/>
    <lineage>
        <taxon>Eukaryota</taxon>
        <taxon>Fungi</taxon>
        <taxon>Dikarya</taxon>
        <taxon>Basidiomycota</taxon>
        <taxon>Ustilaginomycotina</taxon>
        <taxon>Malasseziomycetes</taxon>
        <taxon>Malasseziales</taxon>
        <taxon>Malasseziaceae</taxon>
        <taxon>Malassezia</taxon>
    </lineage>
</organism>
<dbReference type="PANTHER" id="PTHR21483:SF18">
    <property type="entry name" value="RNA POLYMERASE II-ASSOCIATED PROTEIN 1"/>
    <property type="match status" value="1"/>
</dbReference>
<dbReference type="PANTHER" id="PTHR21483">
    <property type="entry name" value="RNA POLYMERASE II-ASSOCIATED PROTEIN 1"/>
    <property type="match status" value="1"/>
</dbReference>
<dbReference type="InterPro" id="IPR039913">
    <property type="entry name" value="RPAP1/Rba50"/>
</dbReference>
<dbReference type="Proteomes" id="UP001217582">
    <property type="component" value="Chromosome 5"/>
</dbReference>
<dbReference type="SUPFAM" id="SSF48371">
    <property type="entry name" value="ARM repeat"/>
    <property type="match status" value="1"/>
</dbReference>
<evidence type="ECO:0000259" key="3">
    <source>
        <dbReference type="Pfam" id="PF25766"/>
    </source>
</evidence>
<dbReference type="InterPro" id="IPR057989">
    <property type="entry name" value="TPR_RPAP1/MINIYO-like"/>
</dbReference>
<evidence type="ECO:0000313" key="4">
    <source>
        <dbReference type="EMBL" id="WFD16602.1"/>
    </source>
</evidence>
<dbReference type="Pfam" id="PF08620">
    <property type="entry name" value="RPAP1_C"/>
    <property type="match status" value="1"/>
</dbReference>
<feature type="domain" description="RPAP1 C-terminal" evidence="2">
    <location>
        <begin position="239"/>
        <end position="308"/>
    </location>
</feature>
<evidence type="ECO:0008006" key="6">
    <source>
        <dbReference type="Google" id="ProtNLM"/>
    </source>
</evidence>
<reference evidence="4 5" key="1">
    <citation type="submission" date="2023-03" db="EMBL/GenBank/DDBJ databases">
        <title>Mating type loci evolution in Malassezia.</title>
        <authorList>
            <person name="Coelho M.A."/>
        </authorList>
    </citation>
    <scope>NUCLEOTIDE SEQUENCE [LARGE SCALE GENOMIC DNA]</scope>
    <source>
        <strain evidence="4 5">CBS 13387</strain>
    </source>
</reference>
<dbReference type="Pfam" id="PF25766">
    <property type="entry name" value="TPR_RPAP1"/>
    <property type="match status" value="1"/>
</dbReference>
<keyword evidence="5" id="KW-1185">Reference proteome</keyword>
<evidence type="ECO:0000256" key="1">
    <source>
        <dbReference type="SAM" id="MobiDB-lite"/>
    </source>
</evidence>
<dbReference type="GO" id="GO:0006366">
    <property type="term" value="P:transcription by RNA polymerase II"/>
    <property type="evidence" value="ECO:0007669"/>
    <property type="project" value="InterPro"/>
</dbReference>
<feature type="region of interest" description="Disordered" evidence="1">
    <location>
        <begin position="1"/>
        <end position="140"/>
    </location>
</feature>
<evidence type="ECO:0000313" key="5">
    <source>
        <dbReference type="Proteomes" id="UP001217582"/>
    </source>
</evidence>
<feature type="domain" description="RPAP1/MINIYO-like TPR repeats" evidence="3">
    <location>
        <begin position="953"/>
        <end position="1109"/>
    </location>
</feature>
<sequence>MSYQEQIRPRVADMRDMDGDQPWVDWPPAARAVRIKPPAVNRPGETPREEVAAPRPIMGEIRERDTSGGNLHPAPPGKRISAFRRSRMERAAALHTPDAARPVPPCPGDPSRDPGGGAAPEAMASLLQDISNENEERIASMSYETRAEELRDAEAFFGQDTLAKLAERMAQSTSTNRGWPALERRAVDLDAPPPAMQKKEHDERDAWESFRRQYFPDEPDAVPPALAWTVTASAPSDDSVRFDFEGCVTTDTAQRDAEAPDETYLAGLHHHGHEQNVPGYTLEELLHLARSTVASQRVLALQVLQRICTAPSSPSAHRVLTADGSAMRGRILLSAVWLLHDRHKSVRTAAGQCLDAACKALSVVPHDVFAAAAMPTSADAELDMLWHDAAWTPYARAPHFHAQDASHLELAQRHWPHALRQSHVLRALDMWLEDHAADTMVSLLHTLVMHDATSAKDLVQYPRLLHVVVQLGATKRPWPLVDAPYPSCEALLVLLRMIQSDRRIAQSLWEQGAVDPLLRYVLIPPRDSSTSSPDVREHEHALLYVTLRILTALGRYGLGSTSVREVAPAIPRLAHWSISAASALPMNDAAWHTIRALYEMLEVWTRAAHDGSHHGDLGLNEPIVHTWAPYPQALFERLPTTPLSPMCLSACGAAILHLAAWTQSASQWGHQARVQMTMSERLVQEVSMQVTRVSSLLIPAQVSEVRRASYDLAHIASVLGGLVRLAPSASLDTLCQRVLDLPLGLMATPAVRADGLSMPQLLHVLAMCSCSTAPAVQVRILSWLPPCEVVYAERCLESLVRALDASTWTVLMPFFRDDLRYDQRPPSMIEAESHAQTLCMPHVLPPQDATDPQTGATLRSSPVSGLPLRRDWPLLVLDDLLHSSDARALNAPNALPASWDFTEMDMVRAALQLAVPVASLGATPSAFWWLGIYKVFLLEQAAPATQEASGAVTGRDLYMDATVAQALRALMDKADDVSHSAEPTLEEATTVTHAGSMPFYQVYTDLMGLYDAVSMHHPLFARALIPPLAMVYAPDYRRLLWNDYAALLRGITIDTHDVPVVCGQRLEAYLWPCESDEIVLVRYVDALVQRLVTPAQPFLYAVALHHISAAFWSAHEDGWGEVNIPPVLAHPDICAS</sequence>
<protein>
    <recommendedName>
        <fullName evidence="6">RNA polymerase II-associated protein 1</fullName>
    </recommendedName>
</protein>